<keyword evidence="4" id="KW-0614">Plasmid</keyword>
<feature type="compositionally biased region" description="Polar residues" evidence="1">
    <location>
        <begin position="100"/>
        <end position="123"/>
    </location>
</feature>
<gene>
    <name evidence="4" type="ORF">JC965_26365</name>
    <name evidence="2" type="ORF">SJS77_05410</name>
    <name evidence="3" type="ORF">VCX44_17845</name>
</gene>
<feature type="compositionally biased region" description="Basic and acidic residues" evidence="1">
    <location>
        <begin position="88"/>
        <end position="97"/>
    </location>
</feature>
<accession>A0A7U0QRQ3</accession>
<evidence type="ECO:0000313" key="3">
    <source>
        <dbReference type="EMBL" id="MEA9437615.1"/>
    </source>
</evidence>
<dbReference type="EMBL" id="JAYGOJ010000121">
    <property type="protein sequence ID" value="MEA9437615.1"/>
    <property type="molecule type" value="Genomic_DNA"/>
</dbReference>
<sequence>MSDFTDSDRRIQIRVAPDAVVKHLTDPAMGSKLRLALNGKIEIPPVLEYLLNDATKSKRVVALLQIMFSYIDDFERNNPEGSSALEKATQEVAKKAEAGNQPSGKGSTRSRPTMTSNDLANFK</sequence>
<name>A0A7U0QRQ3_AERCA</name>
<dbReference type="Proteomes" id="UP001304847">
    <property type="component" value="Unassembled WGS sequence"/>
</dbReference>
<proteinExistence type="predicted"/>
<evidence type="ECO:0000256" key="1">
    <source>
        <dbReference type="SAM" id="MobiDB-lite"/>
    </source>
</evidence>
<evidence type="ECO:0000313" key="4">
    <source>
        <dbReference type="EMBL" id="QQX12651.1"/>
    </source>
</evidence>
<geneLocation type="plasmid" evidence="4">
    <name>p1</name>
</geneLocation>
<dbReference type="EMBL" id="CP068231">
    <property type="protein sequence ID" value="QQX12651.1"/>
    <property type="molecule type" value="Genomic_DNA"/>
</dbReference>
<evidence type="ECO:0000313" key="5">
    <source>
        <dbReference type="Proteomes" id="UP001304847"/>
    </source>
</evidence>
<dbReference type="Proteomes" id="UP001277183">
    <property type="component" value="Unassembled WGS sequence"/>
</dbReference>
<feature type="region of interest" description="Disordered" evidence="1">
    <location>
        <begin position="74"/>
        <end position="123"/>
    </location>
</feature>
<organism evidence="4">
    <name type="scientific">Aeromonas caviae</name>
    <name type="common">Aeromonas punctata</name>
    <dbReference type="NCBI Taxonomy" id="648"/>
    <lineage>
        <taxon>Bacteria</taxon>
        <taxon>Pseudomonadati</taxon>
        <taxon>Pseudomonadota</taxon>
        <taxon>Gammaproteobacteria</taxon>
        <taxon>Aeromonadales</taxon>
        <taxon>Aeromonadaceae</taxon>
        <taxon>Aeromonas</taxon>
    </lineage>
</organism>
<protein>
    <submittedName>
        <fullName evidence="4">Uncharacterized protein</fullName>
    </submittedName>
</protein>
<evidence type="ECO:0000313" key="2">
    <source>
        <dbReference type="EMBL" id="MDX7719914.1"/>
    </source>
</evidence>
<reference evidence="4" key="1">
    <citation type="submission" date="2021-01" db="EMBL/GenBank/DDBJ databases">
        <title>GES Beta-lactamases isolated from hospital effluents in Brazil.</title>
        <authorList>
            <person name="Conte D."/>
            <person name="Mesa D."/>
            <person name="Palmeiro J.K."/>
            <person name="Dalla-Costa L.M."/>
        </authorList>
    </citation>
    <scope>NUCLEOTIDE SEQUENCE [LARGE SCALE GENOMIC DNA]</scope>
    <source>
        <strain evidence="4">Aero21</strain>
        <plasmid evidence="4">p1</plasmid>
    </source>
</reference>
<dbReference type="AlphaFoldDB" id="A0A7U0QRQ3"/>
<reference evidence="3 5" key="3">
    <citation type="submission" date="2023-12" db="EMBL/GenBank/DDBJ databases">
        <title>Characterization of antibiotic resistance in Aeromonas spp. in hospital effluent.</title>
        <authorList>
            <person name="Negoseki B.R.S."/>
            <person name="Krul D."/>
            <person name="Siqueira A.C."/>
            <person name="Almeida M."/>
            <person name="Mesa D."/>
            <person name="Conte D."/>
            <person name="Dalla-Costa L.M."/>
        </authorList>
    </citation>
    <scope>NUCLEOTIDE SEQUENCE [LARGE SCALE GENOMIC DNA]</scope>
    <source>
        <strain evidence="3 5">36v</strain>
    </source>
</reference>
<dbReference type="EMBL" id="JAWZVU010000031">
    <property type="protein sequence ID" value="MDX7719914.1"/>
    <property type="molecule type" value="Genomic_DNA"/>
</dbReference>
<reference evidence="2" key="2">
    <citation type="submission" date="2023-11" db="EMBL/GenBank/DDBJ databases">
        <title>WGS of Aeromonas in Northern Israel.</title>
        <authorList>
            <person name="Hershko Y."/>
        </authorList>
    </citation>
    <scope>NUCLEOTIDE SEQUENCE</scope>
    <source>
        <strain evidence="2">77416</strain>
    </source>
</reference>
<keyword evidence="5" id="KW-1185">Reference proteome</keyword>
<dbReference type="RefSeq" id="WP_202154957.1">
    <property type="nucleotide sequence ID" value="NZ_JAOCIP010000031.1"/>
</dbReference>